<feature type="region of interest" description="Disordered" evidence="1">
    <location>
        <begin position="109"/>
        <end position="143"/>
    </location>
</feature>
<dbReference type="Pfam" id="PF07811">
    <property type="entry name" value="TadE"/>
    <property type="match status" value="1"/>
</dbReference>
<dbReference type="RefSeq" id="WP_128776122.1">
    <property type="nucleotide sequence ID" value="NZ_RYFI01000002.1"/>
</dbReference>
<protein>
    <submittedName>
        <fullName evidence="3">Pilus assembly protein</fullName>
    </submittedName>
</protein>
<dbReference type="OrthoDB" id="7349713at2"/>
<dbReference type="InterPro" id="IPR012495">
    <property type="entry name" value="TadE-like_dom"/>
</dbReference>
<evidence type="ECO:0000256" key="1">
    <source>
        <dbReference type="SAM" id="MobiDB-lite"/>
    </source>
</evidence>
<dbReference type="AlphaFoldDB" id="A0A4V1KJR7"/>
<sequence>MIPSRLHRRLFRPFGRDASGATALEFALIGPPLVLMLCGVVELGLMQGAQAVLDNSVFAASRVGKTGFKEAGKTQADAVSAAIKTAASKYLDPAKIQVTSKAYTDYSDIGQPEPFTDTNKNGKRDAGESFTDTNGNGSYDVDRGKGGLGGATQIVVYTATYNWPISTPFIGKLIGKDGARALKSEIAVRNEPY</sequence>
<dbReference type="Proteomes" id="UP000289708">
    <property type="component" value="Unassembled WGS sequence"/>
</dbReference>
<comment type="caution">
    <text evidence="3">The sequence shown here is derived from an EMBL/GenBank/DDBJ whole genome shotgun (WGS) entry which is preliminary data.</text>
</comment>
<reference evidence="3 4" key="1">
    <citation type="submission" date="2018-12" db="EMBL/GenBank/DDBJ databases">
        <title>bacterium Hansschlegelia zhihuaiae S113.</title>
        <authorList>
            <person name="He J."/>
        </authorList>
    </citation>
    <scope>NUCLEOTIDE SEQUENCE [LARGE SCALE GENOMIC DNA]</scope>
    <source>
        <strain evidence="3 4">S 113</strain>
    </source>
</reference>
<keyword evidence="4" id="KW-1185">Reference proteome</keyword>
<evidence type="ECO:0000313" key="3">
    <source>
        <dbReference type="EMBL" id="RXF75132.1"/>
    </source>
</evidence>
<accession>A0A4V1KJR7</accession>
<proteinExistence type="predicted"/>
<dbReference type="EMBL" id="RYFI01000002">
    <property type="protein sequence ID" value="RXF75132.1"/>
    <property type="molecule type" value="Genomic_DNA"/>
</dbReference>
<gene>
    <name evidence="3" type="ORF">EK403_03550</name>
</gene>
<feature type="domain" description="TadE-like" evidence="2">
    <location>
        <begin position="20"/>
        <end position="62"/>
    </location>
</feature>
<organism evidence="3 4">
    <name type="scientific">Hansschlegelia zhihuaiae</name>
    <dbReference type="NCBI Taxonomy" id="405005"/>
    <lineage>
        <taxon>Bacteria</taxon>
        <taxon>Pseudomonadati</taxon>
        <taxon>Pseudomonadota</taxon>
        <taxon>Alphaproteobacteria</taxon>
        <taxon>Hyphomicrobiales</taxon>
        <taxon>Methylopilaceae</taxon>
        <taxon>Hansschlegelia</taxon>
    </lineage>
</organism>
<evidence type="ECO:0000313" key="4">
    <source>
        <dbReference type="Proteomes" id="UP000289708"/>
    </source>
</evidence>
<evidence type="ECO:0000259" key="2">
    <source>
        <dbReference type="Pfam" id="PF07811"/>
    </source>
</evidence>
<name>A0A4V1KJR7_9HYPH</name>